<dbReference type="Pfam" id="PF05036">
    <property type="entry name" value="SPOR"/>
    <property type="match status" value="1"/>
</dbReference>
<proteinExistence type="predicted"/>
<feature type="chain" id="PRO_5020652504" evidence="1">
    <location>
        <begin position="24"/>
        <end position="260"/>
    </location>
</feature>
<evidence type="ECO:0000256" key="1">
    <source>
        <dbReference type="SAM" id="SignalP"/>
    </source>
</evidence>
<comment type="caution">
    <text evidence="3">The sequence shown here is derived from an EMBL/GenBank/DDBJ whole genome shotgun (WGS) entry which is preliminary data.</text>
</comment>
<evidence type="ECO:0000259" key="2">
    <source>
        <dbReference type="PROSITE" id="PS51724"/>
    </source>
</evidence>
<name>A0A4R2KI95_9RHOB</name>
<feature type="signal peptide" evidence="1">
    <location>
        <begin position="1"/>
        <end position="23"/>
    </location>
</feature>
<feature type="domain" description="SPOR" evidence="2">
    <location>
        <begin position="182"/>
        <end position="260"/>
    </location>
</feature>
<keyword evidence="1" id="KW-0732">Signal</keyword>
<dbReference type="EMBL" id="SLWW01000003">
    <property type="protein sequence ID" value="TCO72894.1"/>
    <property type="molecule type" value="Genomic_DNA"/>
</dbReference>
<protein>
    <submittedName>
        <fullName evidence="3">Sporulation related protein</fullName>
    </submittedName>
</protein>
<evidence type="ECO:0000313" key="4">
    <source>
        <dbReference type="Proteomes" id="UP000295142"/>
    </source>
</evidence>
<organism evidence="3 4">
    <name type="scientific">Rhodovulum euryhalinum</name>
    <dbReference type="NCBI Taxonomy" id="35805"/>
    <lineage>
        <taxon>Bacteria</taxon>
        <taxon>Pseudomonadati</taxon>
        <taxon>Pseudomonadota</taxon>
        <taxon>Alphaproteobacteria</taxon>
        <taxon>Rhodobacterales</taxon>
        <taxon>Paracoccaceae</taxon>
        <taxon>Rhodovulum</taxon>
    </lineage>
</organism>
<dbReference type="SUPFAM" id="SSF110997">
    <property type="entry name" value="Sporulation related repeat"/>
    <property type="match status" value="1"/>
</dbReference>
<dbReference type="AlphaFoldDB" id="A0A4R2KI95"/>
<gene>
    <name evidence="3" type="ORF">EV655_103123</name>
</gene>
<dbReference type="GO" id="GO:0042834">
    <property type="term" value="F:peptidoglycan binding"/>
    <property type="evidence" value="ECO:0007669"/>
    <property type="project" value="InterPro"/>
</dbReference>
<dbReference type="InterPro" id="IPR036680">
    <property type="entry name" value="SPOR-like_sf"/>
</dbReference>
<reference evidence="3 4" key="1">
    <citation type="submission" date="2019-03" db="EMBL/GenBank/DDBJ databases">
        <title>Genomic Encyclopedia of Type Strains, Phase IV (KMG-IV): sequencing the most valuable type-strain genomes for metagenomic binning, comparative biology and taxonomic classification.</title>
        <authorList>
            <person name="Goeker M."/>
        </authorList>
    </citation>
    <scope>NUCLEOTIDE SEQUENCE [LARGE SCALE GENOMIC DNA]</scope>
    <source>
        <strain evidence="3 4">DSM 4868</strain>
    </source>
</reference>
<sequence length="260" mass="27293">MGLRAWLCTGLVIAGLGAGAARAQGLVVEGPSETPPPGYAGAQYVDSRGCAFMRAGVDGQVAWVPRLSRDRTAHCGLEPTLPGVRPAAAPAVPKAVRQAPRSGTAAAARQDAAVARAAGLHAATPAGGLRAIPVRVPRGYRAIWTDDRLNPHRGPRTALGDAQMALIWTDTVPSRLVDPAPARATAPHYLRVGIYDAPEAARPTVHRIRALGLPASRATGQRGTRSVEVIYAGPFADARAMARAEVRLERAGFRDVVPRR</sequence>
<evidence type="ECO:0000313" key="3">
    <source>
        <dbReference type="EMBL" id="TCO72894.1"/>
    </source>
</evidence>
<dbReference type="Proteomes" id="UP000295142">
    <property type="component" value="Unassembled WGS sequence"/>
</dbReference>
<dbReference type="RefSeq" id="WP_165905268.1">
    <property type="nucleotide sequence ID" value="NZ_SLWW01000003.1"/>
</dbReference>
<keyword evidence="4" id="KW-1185">Reference proteome</keyword>
<accession>A0A4R2KI95</accession>
<dbReference type="PROSITE" id="PS51724">
    <property type="entry name" value="SPOR"/>
    <property type="match status" value="1"/>
</dbReference>
<dbReference type="InterPro" id="IPR007730">
    <property type="entry name" value="SPOR-like_dom"/>
</dbReference>